<evidence type="ECO:0000259" key="15">
    <source>
        <dbReference type="PROSITE" id="PS50865"/>
    </source>
</evidence>
<feature type="region of interest" description="Disordered" evidence="12">
    <location>
        <begin position="813"/>
        <end position="843"/>
    </location>
</feature>
<evidence type="ECO:0000259" key="14">
    <source>
        <dbReference type="PROSITE" id="PS50235"/>
    </source>
</evidence>
<proteinExistence type="inferred from homology"/>
<evidence type="ECO:0000256" key="4">
    <source>
        <dbReference type="ARBA" id="ARBA00022670"/>
    </source>
</evidence>
<keyword evidence="8" id="KW-0378">Hydrolase</keyword>
<dbReference type="OrthoDB" id="420187at2759"/>
<gene>
    <name evidence="16" type="ORF">NE237_017381</name>
</gene>
<evidence type="ECO:0000313" key="16">
    <source>
        <dbReference type="EMBL" id="KAJ4965532.1"/>
    </source>
</evidence>
<dbReference type="GO" id="GO:0006508">
    <property type="term" value="P:proteolysis"/>
    <property type="evidence" value="ECO:0007669"/>
    <property type="project" value="UniProtKB-KW"/>
</dbReference>
<feature type="domain" description="USP" evidence="14">
    <location>
        <begin position="496"/>
        <end position="801"/>
    </location>
</feature>
<dbReference type="InterPro" id="IPR050164">
    <property type="entry name" value="Peptidase_C19"/>
</dbReference>
<dbReference type="GO" id="GO:0004843">
    <property type="term" value="F:cysteine-type deubiquitinase activity"/>
    <property type="evidence" value="ECO:0007669"/>
    <property type="project" value="UniProtKB-EC"/>
</dbReference>
<dbReference type="AlphaFoldDB" id="A0A9Q0QMW9"/>
<evidence type="ECO:0000256" key="11">
    <source>
        <dbReference type="PROSITE-ProRule" id="PRU00134"/>
    </source>
</evidence>
<dbReference type="Gene3D" id="6.10.140.2220">
    <property type="match status" value="1"/>
</dbReference>
<comment type="catalytic activity">
    <reaction evidence="1">
        <text>Thiol-dependent hydrolysis of ester, thioester, amide, peptide and isopeptide bonds formed by the C-terminal Gly of ubiquitin (a 76-residue protein attached to proteins as an intracellular targeting signal).</text>
        <dbReference type="EC" id="3.4.19.12"/>
    </reaction>
</comment>
<dbReference type="FunFam" id="6.10.140.2220:FF:000006">
    <property type="entry name" value="Ubiquitin carboxyl-terminal hydrolase 15"/>
    <property type="match status" value="1"/>
</dbReference>
<keyword evidence="13" id="KW-0472">Membrane</keyword>
<comment type="caution">
    <text evidence="16">The sequence shown here is derived from an EMBL/GenBank/DDBJ whole genome shotgun (WGS) entry which is preliminary data.</text>
</comment>
<evidence type="ECO:0000256" key="12">
    <source>
        <dbReference type="SAM" id="MobiDB-lite"/>
    </source>
</evidence>
<dbReference type="InterPro" id="IPR002893">
    <property type="entry name" value="Znf_MYND"/>
</dbReference>
<feature type="compositionally biased region" description="Low complexity" evidence="12">
    <location>
        <begin position="303"/>
        <end position="317"/>
    </location>
</feature>
<feature type="region of interest" description="Disordered" evidence="12">
    <location>
        <begin position="234"/>
        <end position="253"/>
    </location>
</feature>
<sequence>MLVSRDLGFSDLILIIFFFVVLPVLGLGFVVRRKWRLAVARREDIMKLAVLASEEAERAELEAAAEYGAAVSVSVSVSWQFQCAVCCCPTTTRCSRCKAVRYCSGKCQIIHWRQGHKDECCPPITISHVNDAGSDSGQKAVLGKQCEFSDDNLEIEGRCSNPIESSTLESSSFEFIFSSEVLDRTDDKIEPLVDAKATDSISENSIGSLLVGFSTSTGTNEKLVDVSDCEPILSTSDGSKGHQPSADKLEITPDVKDMELIKSLPSAFSSSLNSVNSYCSSKLKQKKSNVTAGEDHCNSAVYSDSSSTCSLDSSTNSRRPAESTASSDFWDAALDSSSSGHSSVSEDGDDILSESGSFLRSMNLSGHTNTSFPLQCSKPKTVMSCDAYPTTFRNETPAAGAASSCKRLIDVPGVETSVQREQNGLPEVARSLPNVGNGVKTSMWKVVQQFRASKIAVHKPLGFGTEVAGKYNGKMIFPYELFIKLYNSEKLEFRPFGLINCGNSCYANAVLQCLAFTLPLTAYLLQGLHSKACPKKEWCFTCKFENLILKAKEGKSPLSPVGILSQIQSSGSHLGCGREEDAHEFLRYAIDAMQSVCLKEAGVNAIDQMAEGTTLVGLIFGGYLQSKIKCMKCQGKSERHEQMMDLTVEIQGDIGTLEEALAEFTATETLDGENKYHCGRCKSYEKAKKKLTIMEAPNVLTIVLKRFQSGKFGKLNKLVKFPEMLNLAPYMSDKSDKSPIYRLYAVVVHLDVMNAAFSGHYVCYVKNFQGKWFKIDDSSVKPVELERVLSKGAYMLLYARLSPRPPRLIRKSMVSSDSKMRSRGSEADNNSGNSTTSKLKINMVPSTGPAKARRVTEVYPPWMTMDGAASFESFDSDEGRFHLMNRIHEVESLSDNSSLFSCSDEGSCSTESTRDSTSTEDFSDYIFGERGCSWNSPRVSSDSDGSSSSPFVNLKRHEWDSPETSGYQANTTGSVPEADGFWIRPPQGSCRKEHLQGKGNPPLSHSDTTKNCRKLTSRCSSGSRCNNCRETDLKKLSRVKPFDFRSGVSLRRPIRERTAQTFY</sequence>
<evidence type="ECO:0000256" key="5">
    <source>
        <dbReference type="ARBA" id="ARBA00022723"/>
    </source>
</evidence>
<evidence type="ECO:0000256" key="9">
    <source>
        <dbReference type="ARBA" id="ARBA00022807"/>
    </source>
</evidence>
<evidence type="ECO:0000256" key="3">
    <source>
        <dbReference type="ARBA" id="ARBA00012759"/>
    </source>
</evidence>
<keyword evidence="10" id="KW-0862">Zinc</keyword>
<dbReference type="PROSITE" id="PS50235">
    <property type="entry name" value="USP_3"/>
    <property type="match status" value="1"/>
</dbReference>
<feature type="compositionally biased region" description="Polar residues" evidence="12">
    <location>
        <begin position="827"/>
        <end position="839"/>
    </location>
</feature>
<dbReference type="GO" id="GO:0008270">
    <property type="term" value="F:zinc ion binding"/>
    <property type="evidence" value="ECO:0007669"/>
    <property type="project" value="UniProtKB-KW"/>
</dbReference>
<dbReference type="InterPro" id="IPR028889">
    <property type="entry name" value="USP"/>
</dbReference>
<dbReference type="EMBL" id="JAMYWD010000007">
    <property type="protein sequence ID" value="KAJ4965532.1"/>
    <property type="molecule type" value="Genomic_DNA"/>
</dbReference>
<dbReference type="GO" id="GO:0005829">
    <property type="term" value="C:cytosol"/>
    <property type="evidence" value="ECO:0007669"/>
    <property type="project" value="TreeGrafter"/>
</dbReference>
<dbReference type="PANTHER" id="PTHR24006">
    <property type="entry name" value="UBIQUITIN CARBOXYL-TERMINAL HYDROLASE"/>
    <property type="match status" value="1"/>
</dbReference>
<evidence type="ECO:0000256" key="13">
    <source>
        <dbReference type="SAM" id="Phobius"/>
    </source>
</evidence>
<comment type="similarity">
    <text evidence="2">Belongs to the peptidase C19 family.</text>
</comment>
<dbReference type="PANTHER" id="PTHR24006:SF874">
    <property type="entry name" value="UBIQUITIN CARBOXYL-TERMINAL HYDROLASE 16"/>
    <property type="match status" value="1"/>
</dbReference>
<keyword evidence="6 11" id="KW-0863">Zinc-finger</keyword>
<dbReference type="CDD" id="cd02661">
    <property type="entry name" value="Peptidase_C19E"/>
    <property type="match status" value="1"/>
</dbReference>
<dbReference type="PROSITE" id="PS50865">
    <property type="entry name" value="ZF_MYND_2"/>
    <property type="match status" value="1"/>
</dbReference>
<evidence type="ECO:0000256" key="6">
    <source>
        <dbReference type="ARBA" id="ARBA00022771"/>
    </source>
</evidence>
<dbReference type="SUPFAM" id="SSF144232">
    <property type="entry name" value="HIT/MYND zinc finger-like"/>
    <property type="match status" value="1"/>
</dbReference>
<feature type="region of interest" description="Disordered" evidence="12">
    <location>
        <begin position="300"/>
        <end position="326"/>
    </location>
</feature>
<dbReference type="Pfam" id="PF00443">
    <property type="entry name" value="UCH"/>
    <property type="match status" value="1"/>
</dbReference>
<protein>
    <recommendedName>
        <fullName evidence="3">ubiquitinyl hydrolase 1</fullName>
        <ecNumber evidence="3">3.4.19.12</ecNumber>
    </recommendedName>
</protein>
<evidence type="ECO:0000313" key="17">
    <source>
        <dbReference type="Proteomes" id="UP001141806"/>
    </source>
</evidence>
<dbReference type="Gene3D" id="3.90.70.10">
    <property type="entry name" value="Cysteine proteinases"/>
    <property type="match status" value="1"/>
</dbReference>
<keyword evidence="13" id="KW-0812">Transmembrane</keyword>
<keyword evidence="5" id="KW-0479">Metal-binding</keyword>
<dbReference type="InterPro" id="IPR001394">
    <property type="entry name" value="Peptidase_C19_UCH"/>
</dbReference>
<dbReference type="InterPro" id="IPR038765">
    <property type="entry name" value="Papain-like_cys_pep_sf"/>
</dbReference>
<dbReference type="EC" id="3.4.19.12" evidence="3"/>
<organism evidence="16 17">
    <name type="scientific">Protea cynaroides</name>
    <dbReference type="NCBI Taxonomy" id="273540"/>
    <lineage>
        <taxon>Eukaryota</taxon>
        <taxon>Viridiplantae</taxon>
        <taxon>Streptophyta</taxon>
        <taxon>Embryophyta</taxon>
        <taxon>Tracheophyta</taxon>
        <taxon>Spermatophyta</taxon>
        <taxon>Magnoliopsida</taxon>
        <taxon>Proteales</taxon>
        <taxon>Proteaceae</taxon>
        <taxon>Protea</taxon>
    </lineage>
</organism>
<dbReference type="FunFam" id="3.90.70.10:FF:000026">
    <property type="entry name" value="Ubiquitin carboxyl-terminal hydrolase 15"/>
    <property type="match status" value="1"/>
</dbReference>
<keyword evidence="17" id="KW-1185">Reference proteome</keyword>
<keyword evidence="4" id="KW-0645">Protease</keyword>
<evidence type="ECO:0000256" key="8">
    <source>
        <dbReference type="ARBA" id="ARBA00022801"/>
    </source>
</evidence>
<dbReference type="GO" id="GO:0016579">
    <property type="term" value="P:protein deubiquitination"/>
    <property type="evidence" value="ECO:0007669"/>
    <property type="project" value="InterPro"/>
</dbReference>
<dbReference type="PROSITE" id="PS00972">
    <property type="entry name" value="USP_1"/>
    <property type="match status" value="1"/>
</dbReference>
<reference evidence="16" key="1">
    <citation type="journal article" date="2023" name="Plant J.">
        <title>The genome of the king protea, Protea cynaroides.</title>
        <authorList>
            <person name="Chang J."/>
            <person name="Duong T.A."/>
            <person name="Schoeman C."/>
            <person name="Ma X."/>
            <person name="Roodt D."/>
            <person name="Barker N."/>
            <person name="Li Z."/>
            <person name="Van de Peer Y."/>
            <person name="Mizrachi E."/>
        </authorList>
    </citation>
    <scope>NUCLEOTIDE SEQUENCE</scope>
    <source>
        <tissue evidence="16">Young leaves</tissue>
    </source>
</reference>
<feature type="domain" description="MYND-type" evidence="15">
    <location>
        <begin position="83"/>
        <end position="120"/>
    </location>
</feature>
<evidence type="ECO:0000256" key="10">
    <source>
        <dbReference type="ARBA" id="ARBA00022833"/>
    </source>
</evidence>
<feature type="transmembrane region" description="Helical" evidence="13">
    <location>
        <begin position="12"/>
        <end position="31"/>
    </location>
</feature>
<dbReference type="Pfam" id="PF01753">
    <property type="entry name" value="zf-MYND"/>
    <property type="match status" value="1"/>
</dbReference>
<dbReference type="SUPFAM" id="SSF54001">
    <property type="entry name" value="Cysteine proteinases"/>
    <property type="match status" value="1"/>
</dbReference>
<keyword evidence="13" id="KW-1133">Transmembrane helix</keyword>
<evidence type="ECO:0000256" key="7">
    <source>
        <dbReference type="ARBA" id="ARBA00022786"/>
    </source>
</evidence>
<dbReference type="GO" id="GO:0005634">
    <property type="term" value="C:nucleus"/>
    <property type="evidence" value="ECO:0007669"/>
    <property type="project" value="TreeGrafter"/>
</dbReference>
<name>A0A9Q0QMW9_9MAGN</name>
<evidence type="ECO:0000256" key="1">
    <source>
        <dbReference type="ARBA" id="ARBA00000707"/>
    </source>
</evidence>
<dbReference type="Proteomes" id="UP001141806">
    <property type="component" value="Unassembled WGS sequence"/>
</dbReference>
<accession>A0A9Q0QMW9</accession>
<evidence type="ECO:0000256" key="2">
    <source>
        <dbReference type="ARBA" id="ARBA00009085"/>
    </source>
</evidence>
<keyword evidence="7" id="KW-0833">Ubl conjugation pathway</keyword>
<dbReference type="InterPro" id="IPR018200">
    <property type="entry name" value="USP_CS"/>
</dbReference>
<keyword evidence="9" id="KW-0788">Thiol protease</keyword>